<dbReference type="Proteomes" id="UP000483672">
    <property type="component" value="Unassembled WGS sequence"/>
</dbReference>
<protein>
    <submittedName>
        <fullName evidence="3">Uncharacterized protein</fullName>
    </submittedName>
</protein>
<accession>A0A6G1MA35</accession>
<proteinExistence type="predicted"/>
<evidence type="ECO:0000313" key="5">
    <source>
        <dbReference type="Proteomes" id="UP000483672"/>
    </source>
</evidence>
<evidence type="ECO:0000313" key="1">
    <source>
        <dbReference type="EMBL" id="KAF3216153.1"/>
    </source>
</evidence>
<gene>
    <name evidence="3" type="ORF">TWF106_011724</name>
    <name evidence="2" type="ORF">TWF191_011423</name>
    <name evidence="1" type="ORF">TWF679_011479</name>
</gene>
<sequence>MHPVLGIPPHKKKRFQRPLVRRIEAKGAPNHKAKTFMQGGKLVESLILQPTNFNDLLFVFSLSVRGIIRKGSSRQFFESLCAMSQSLEPNVSPARVSQLF</sequence>
<dbReference type="EMBL" id="WIWS01000002">
    <property type="protein sequence ID" value="KAF3229305.1"/>
    <property type="molecule type" value="Genomic_DNA"/>
</dbReference>
<evidence type="ECO:0000313" key="4">
    <source>
        <dbReference type="Proteomes" id="UP000472727"/>
    </source>
</evidence>
<reference evidence="4 5" key="1">
    <citation type="submission" date="2019-06" db="EMBL/GenBank/DDBJ databases">
        <authorList>
            <person name="Palmer J.M."/>
        </authorList>
    </citation>
    <scope>NUCLEOTIDE SEQUENCE [LARGE SCALE GENOMIC DNA]</scope>
    <source>
        <strain evidence="3 4">TWF106</strain>
        <strain evidence="2 5">TWF191</strain>
        <strain evidence="1">TWF679</strain>
    </source>
</reference>
<dbReference type="AlphaFoldDB" id="A0A6G1MA35"/>
<dbReference type="EMBL" id="WIPF01000035">
    <property type="protein sequence ID" value="KAF3223965.1"/>
    <property type="molecule type" value="Genomic_DNA"/>
</dbReference>
<name>A0A6G1MA35_ORBOL</name>
<evidence type="ECO:0000313" key="2">
    <source>
        <dbReference type="EMBL" id="KAF3223965.1"/>
    </source>
</evidence>
<evidence type="ECO:0000313" key="3">
    <source>
        <dbReference type="EMBL" id="KAF3229305.1"/>
    </source>
</evidence>
<dbReference type="EMBL" id="WIWT01000017">
    <property type="protein sequence ID" value="KAF3216153.1"/>
    <property type="molecule type" value="Genomic_DNA"/>
</dbReference>
<comment type="caution">
    <text evidence="3">The sequence shown here is derived from an EMBL/GenBank/DDBJ whole genome shotgun (WGS) entry which is preliminary data.</text>
</comment>
<dbReference type="Proteomes" id="UP000472727">
    <property type="component" value="Unassembled WGS sequence"/>
</dbReference>
<dbReference type="OrthoDB" id="10281720at2759"/>
<dbReference type="Proteomes" id="UP000614610">
    <property type="component" value="Unassembled WGS sequence"/>
</dbReference>
<organism evidence="3 4">
    <name type="scientific">Orbilia oligospora</name>
    <name type="common">Nematode-trapping fungus</name>
    <name type="synonym">Arthrobotrys oligospora</name>
    <dbReference type="NCBI Taxonomy" id="2813651"/>
    <lineage>
        <taxon>Eukaryota</taxon>
        <taxon>Fungi</taxon>
        <taxon>Dikarya</taxon>
        <taxon>Ascomycota</taxon>
        <taxon>Pezizomycotina</taxon>
        <taxon>Orbiliomycetes</taxon>
        <taxon>Orbiliales</taxon>
        <taxon>Orbiliaceae</taxon>
        <taxon>Orbilia</taxon>
    </lineage>
</organism>